<protein>
    <submittedName>
        <fullName evidence="2">Serine/threonine-protein kinase pim-1</fullName>
    </submittedName>
</protein>
<dbReference type="SUPFAM" id="SSF56112">
    <property type="entry name" value="Protein kinase-like (PK-like)"/>
    <property type="match status" value="1"/>
</dbReference>
<dbReference type="Proteomes" id="UP000000437">
    <property type="component" value="Chromosome 1"/>
</dbReference>
<sequence>MRLFRHYRVHPMVEVQEPHSTAPAPPNPGIDMEVQDDRPETPVETPVACEGTKRNLWKVGSLFKCPKGHAKSTSGHQQQLNTRPSDEAPVEAGEENKEIEKVEEKNRKKWWRKIFRFQKSSSKREQQKSQAHEPEEDKKEALTFEEQENEKLRTAVSSDDSSLTSREKLLLRTYLNCRTNSEELDNHANDESPVEAAEENKEIEKVEKKKEKKKWWRRFLKRAKPEQLNSEDHKCQDSPRWTPRSSDDYIFSQYVLGKKLGAGGFGVVYEARRLVDNLQVAVKYVNKKGDDWELWDDQHSRMLPLEIVLTLMANKGCKEPGIIQLLDWKVYRDHFIMIFEYPAPCQDLEVFVRNQGGKVSESFARPVMTQIMQAALVCCQRGVFHRDIKLSNLLINTETFQVKLIDFGCGAILKKSYYRTFSGTFLYIPPEYIFEGKYHANPATAWSLGILLFRLVCGRYPFFLPLLWIRWKIWCRCDLSNELIHLLHDLLEINPDKRIHLEDILQHSWFKASK</sequence>
<dbReference type="PANTHER" id="PTHR22984:SF11">
    <property type="entry name" value="AURORA KINASE-RELATED"/>
    <property type="match status" value="1"/>
</dbReference>
<accession>A0AB32TVX4</accession>
<dbReference type="GO" id="GO:0005524">
    <property type="term" value="F:ATP binding"/>
    <property type="evidence" value="ECO:0007669"/>
    <property type="project" value="UniProtKB-UniRule"/>
</dbReference>
<keyword evidence="1" id="KW-1185">Reference proteome</keyword>
<gene>
    <name evidence="2" type="primary">LOC137490007</name>
</gene>
<dbReference type="GO" id="GO:0004674">
    <property type="term" value="F:protein serine/threonine kinase activity"/>
    <property type="evidence" value="ECO:0007669"/>
    <property type="project" value="UniProtKB-KW"/>
</dbReference>
<reference evidence="2" key="1">
    <citation type="submission" date="2025-08" db="UniProtKB">
        <authorList>
            <consortium name="RefSeq"/>
        </authorList>
    </citation>
    <scope>IDENTIFICATION</scope>
    <source>
        <strain evidence="2">Tuebingen</strain>
        <tissue evidence="2">Fibroblasts and whole tissue</tissue>
    </source>
</reference>
<dbReference type="InterPro" id="IPR008271">
    <property type="entry name" value="Ser/Thr_kinase_AS"/>
</dbReference>
<proteinExistence type="predicted"/>
<dbReference type="PROSITE" id="PS00108">
    <property type="entry name" value="PROTEIN_KINASE_ST"/>
    <property type="match status" value="1"/>
</dbReference>
<dbReference type="InterPro" id="IPR000719">
    <property type="entry name" value="Prot_kinase_dom"/>
</dbReference>
<dbReference type="Pfam" id="PF00069">
    <property type="entry name" value="Pkinase"/>
    <property type="match status" value="1"/>
</dbReference>
<dbReference type="PROSITE" id="PS00107">
    <property type="entry name" value="PROTEIN_KINASE_ATP"/>
    <property type="match status" value="1"/>
</dbReference>
<dbReference type="SMART" id="SM00220">
    <property type="entry name" value="S_TKc"/>
    <property type="match status" value="1"/>
</dbReference>
<dbReference type="PROSITE" id="PS50011">
    <property type="entry name" value="PROTEIN_KINASE_DOM"/>
    <property type="match status" value="1"/>
</dbReference>
<keyword evidence="2" id="KW-0418">Kinase</keyword>
<keyword evidence="2" id="KW-0808">Transferase</keyword>
<dbReference type="FunFam" id="1.10.510.10:FF:000392">
    <property type="entry name" value="Pim proto-oncogene, serine/threonine kinase,-related 152"/>
    <property type="match status" value="1"/>
</dbReference>
<evidence type="ECO:0000313" key="1">
    <source>
        <dbReference type="Proteomes" id="UP000000437"/>
    </source>
</evidence>
<dbReference type="RefSeq" id="XP_068077007.2">
    <property type="nucleotide sequence ID" value="XM_068220906.2"/>
</dbReference>
<dbReference type="KEGG" id="dre:137490007"/>
<dbReference type="Gene3D" id="3.30.200.20">
    <property type="entry name" value="Phosphorylase Kinase, domain 1"/>
    <property type="match status" value="1"/>
</dbReference>
<dbReference type="PANTHER" id="PTHR22984">
    <property type="entry name" value="SERINE/THREONINE-PROTEIN KINASE PIM"/>
    <property type="match status" value="1"/>
</dbReference>
<dbReference type="Gene3D" id="1.10.510.10">
    <property type="entry name" value="Transferase(Phosphotransferase) domain 1"/>
    <property type="match status" value="1"/>
</dbReference>
<dbReference type="InterPro" id="IPR017441">
    <property type="entry name" value="Protein_kinase_ATP_BS"/>
</dbReference>
<name>A0AB32TVX4_DANRE</name>
<evidence type="ECO:0000313" key="2">
    <source>
        <dbReference type="RefSeq" id="XP_068077007.2"/>
    </source>
</evidence>
<dbReference type="InterPro" id="IPR051138">
    <property type="entry name" value="PIM_Ser/Thr_kinase"/>
</dbReference>
<dbReference type="InterPro" id="IPR011009">
    <property type="entry name" value="Kinase-like_dom_sf"/>
</dbReference>
<dbReference type="FunFam" id="3.30.200.20:FF:000246">
    <property type="entry name" value="Pim proto-oncogene, serine/threonine kinase,-related 152"/>
    <property type="match status" value="1"/>
</dbReference>
<organism evidence="1 2">
    <name type="scientific">Danio rerio</name>
    <name type="common">Zebrafish</name>
    <name type="synonym">Brachydanio rerio</name>
    <dbReference type="NCBI Taxonomy" id="7955"/>
    <lineage>
        <taxon>Eukaryota</taxon>
        <taxon>Metazoa</taxon>
        <taxon>Chordata</taxon>
        <taxon>Craniata</taxon>
        <taxon>Vertebrata</taxon>
        <taxon>Euteleostomi</taxon>
        <taxon>Actinopterygii</taxon>
        <taxon>Neopterygii</taxon>
        <taxon>Teleostei</taxon>
        <taxon>Ostariophysi</taxon>
        <taxon>Cypriniformes</taxon>
        <taxon>Danionidae</taxon>
        <taxon>Danioninae</taxon>
        <taxon>Danio</taxon>
    </lineage>
</organism>